<keyword evidence="3" id="KW-1185">Reference proteome</keyword>
<dbReference type="EMBL" id="LSRX01000592">
    <property type="protein sequence ID" value="OLP93181.1"/>
    <property type="molecule type" value="Genomic_DNA"/>
</dbReference>
<gene>
    <name evidence="2" type="ORF">AK812_SmicGene24940</name>
</gene>
<sequence>MTYLIIREDCLMDYLEFRSDLGRRAECQKKVFLIRYIIEDNSPSFSSRSRSRQQQRASGEDGLLARLRRRLFPIRADLGMPNLYRFNMATQQWELPPEWEGFDSLCVSNGASAACWPGVMSNAEGTQEQITLHYIDAGSVPKLARCHMRFCGKHGRDFWLGTFAGSHDELAQKLPSLQVGPFWAVAVFSHCYAAMSVTPDTDAAALTEVIGLGQRLRKPQRRGSGPGLVYLLVQERGFSKLYKYNMEKKLLPADREHAGVRPAAPKRSPTKPAEESKEGDATTPAHKVPRLQALTMVADPLADPAGKSSKQKPKRARLGSPAACRTGEAQGEPSLHQRQVQVIKKRLETILPELPFDQLSTSLVLRKLEECMQKRKGRFDGFRADVEHVIIAYVTENAEAAKAAAKATRSAEDAVCKTESKEQESSHGVVELPEVQPEQTAKRELQDTRRKRRRTDAGTKETRRGSAVRRFIMASRMRKKRSLSQALPVVSEGASPEHAQEPSDAGQLAQPVQAITWDEDAVLEKVVAASPERVELSDAEGEATTGEGDEAEPVEVDIWGFQMAMDQFREAAGGKGEPGDALAVLKMLLTSKPSPQLLAEGSWEAVLSAHQRTFPNSRVSRLAKTLCDRWKQLQQPVLAQQELFKQAMAALSKLSRMQEPAESRAPFSEDGVVRIDD</sequence>
<dbReference type="Proteomes" id="UP000186817">
    <property type="component" value="Unassembled WGS sequence"/>
</dbReference>
<feature type="region of interest" description="Disordered" evidence="1">
    <location>
        <begin position="655"/>
        <end position="677"/>
    </location>
</feature>
<name>A0A1Q9DDC5_SYMMI</name>
<evidence type="ECO:0000313" key="3">
    <source>
        <dbReference type="Proteomes" id="UP000186817"/>
    </source>
</evidence>
<feature type="compositionally biased region" description="Basic and acidic residues" evidence="1">
    <location>
        <begin position="455"/>
        <end position="464"/>
    </location>
</feature>
<feature type="region of interest" description="Disordered" evidence="1">
    <location>
        <begin position="416"/>
        <end position="508"/>
    </location>
</feature>
<proteinExistence type="predicted"/>
<feature type="region of interest" description="Disordered" evidence="1">
    <location>
        <begin position="253"/>
        <end position="335"/>
    </location>
</feature>
<evidence type="ECO:0000313" key="2">
    <source>
        <dbReference type="EMBL" id="OLP93181.1"/>
    </source>
</evidence>
<evidence type="ECO:0000256" key="1">
    <source>
        <dbReference type="SAM" id="MobiDB-lite"/>
    </source>
</evidence>
<accession>A0A1Q9DDC5</accession>
<dbReference type="AlphaFoldDB" id="A0A1Q9DDC5"/>
<organism evidence="2 3">
    <name type="scientific">Symbiodinium microadriaticum</name>
    <name type="common">Dinoflagellate</name>
    <name type="synonym">Zooxanthella microadriatica</name>
    <dbReference type="NCBI Taxonomy" id="2951"/>
    <lineage>
        <taxon>Eukaryota</taxon>
        <taxon>Sar</taxon>
        <taxon>Alveolata</taxon>
        <taxon>Dinophyceae</taxon>
        <taxon>Suessiales</taxon>
        <taxon>Symbiodiniaceae</taxon>
        <taxon>Symbiodinium</taxon>
    </lineage>
</organism>
<dbReference type="OrthoDB" id="10327781at2759"/>
<reference evidence="2 3" key="1">
    <citation type="submission" date="2016-02" db="EMBL/GenBank/DDBJ databases">
        <title>Genome analysis of coral dinoflagellate symbionts highlights evolutionary adaptations to a symbiotic lifestyle.</title>
        <authorList>
            <person name="Aranda M."/>
            <person name="Li Y."/>
            <person name="Liew Y.J."/>
            <person name="Baumgarten S."/>
            <person name="Simakov O."/>
            <person name="Wilson M."/>
            <person name="Piel J."/>
            <person name="Ashoor H."/>
            <person name="Bougouffa S."/>
            <person name="Bajic V.B."/>
            <person name="Ryu T."/>
            <person name="Ravasi T."/>
            <person name="Bayer T."/>
            <person name="Micklem G."/>
            <person name="Kim H."/>
            <person name="Bhak J."/>
            <person name="Lajeunesse T.C."/>
            <person name="Voolstra C.R."/>
        </authorList>
    </citation>
    <scope>NUCLEOTIDE SEQUENCE [LARGE SCALE GENOMIC DNA]</scope>
    <source>
        <strain evidence="2 3">CCMP2467</strain>
    </source>
</reference>
<feature type="compositionally biased region" description="Basic and acidic residues" evidence="1">
    <location>
        <begin position="416"/>
        <end position="425"/>
    </location>
</feature>
<protein>
    <submittedName>
        <fullName evidence="2">Uncharacterized protein</fullName>
    </submittedName>
</protein>
<comment type="caution">
    <text evidence="2">The sequence shown here is derived from an EMBL/GenBank/DDBJ whole genome shotgun (WGS) entry which is preliminary data.</text>
</comment>